<dbReference type="GO" id="GO:1905515">
    <property type="term" value="P:non-motile cilium assembly"/>
    <property type="evidence" value="ECO:0007669"/>
    <property type="project" value="InterPro"/>
</dbReference>
<evidence type="ECO:0000313" key="3">
    <source>
        <dbReference type="EMBL" id="RHY57777.1"/>
    </source>
</evidence>
<dbReference type="GO" id="GO:0036064">
    <property type="term" value="C:ciliary basal body"/>
    <property type="evidence" value="ECO:0007669"/>
    <property type="project" value="TreeGrafter"/>
</dbReference>
<gene>
    <name evidence="3" type="ORF">DYB34_002230</name>
</gene>
<dbReference type="SUPFAM" id="SSF51556">
    <property type="entry name" value="Metallo-dependent hydrolases"/>
    <property type="match status" value="1"/>
</dbReference>
<dbReference type="PANTHER" id="PTHR32465">
    <property type="entry name" value="BARDET-BIEDL SYNDROME 2 PROTEIN"/>
    <property type="match status" value="1"/>
</dbReference>
<dbReference type="EMBL" id="QUTB01005077">
    <property type="protein sequence ID" value="RHY57777.1"/>
    <property type="molecule type" value="Genomic_DNA"/>
</dbReference>
<dbReference type="Pfam" id="PF23351">
    <property type="entry name" value="BBS2_CtH"/>
    <property type="match status" value="1"/>
</dbReference>
<protein>
    <submittedName>
        <fullName evidence="3">Uncharacterized protein</fullName>
    </submittedName>
</protein>
<dbReference type="InterPro" id="IPR055381">
    <property type="entry name" value="BBS2_CtH_dom"/>
</dbReference>
<feature type="domain" description="BBS2 C-terminal helix bundle" evidence="1">
    <location>
        <begin position="209"/>
        <end position="235"/>
    </location>
</feature>
<dbReference type="AlphaFoldDB" id="A0A418BYX5"/>
<reference evidence="3 4" key="1">
    <citation type="submission" date="2018-08" db="EMBL/GenBank/DDBJ databases">
        <title>Aphanomyces genome sequencing and annotation.</title>
        <authorList>
            <person name="Minardi D."/>
            <person name="Oidtmann B."/>
            <person name="Van Der Giezen M."/>
            <person name="Studholme D.J."/>
        </authorList>
    </citation>
    <scope>NUCLEOTIDE SEQUENCE [LARGE SCALE GENOMIC DNA]</scope>
    <source>
        <strain evidence="3 4">Si</strain>
    </source>
</reference>
<comment type="caution">
    <text evidence="3">The sequence shown here is derived from an EMBL/GenBank/DDBJ whole genome shotgun (WGS) entry which is preliminary data.</text>
</comment>
<feature type="domain" description="BBS2 hairpin" evidence="2">
    <location>
        <begin position="160"/>
        <end position="204"/>
    </location>
</feature>
<dbReference type="InterPro" id="IPR032466">
    <property type="entry name" value="Metal_Hydrolase"/>
</dbReference>
<dbReference type="GO" id="GO:0016020">
    <property type="term" value="C:membrane"/>
    <property type="evidence" value="ECO:0007669"/>
    <property type="project" value="TreeGrafter"/>
</dbReference>
<dbReference type="Gene3D" id="3.20.20.140">
    <property type="entry name" value="Metal-dependent hydrolases"/>
    <property type="match status" value="1"/>
</dbReference>
<dbReference type="GO" id="GO:0034464">
    <property type="term" value="C:BBSome"/>
    <property type="evidence" value="ECO:0007669"/>
    <property type="project" value="InterPro"/>
</dbReference>
<evidence type="ECO:0000259" key="2">
    <source>
        <dbReference type="Pfam" id="PF23353"/>
    </source>
</evidence>
<dbReference type="GO" id="GO:0008270">
    <property type="term" value="F:zinc ion binding"/>
    <property type="evidence" value="ECO:0007669"/>
    <property type="project" value="InterPro"/>
</dbReference>
<organism evidence="3 4">
    <name type="scientific">Aphanomyces astaci</name>
    <name type="common">Crayfish plague agent</name>
    <dbReference type="NCBI Taxonomy" id="112090"/>
    <lineage>
        <taxon>Eukaryota</taxon>
        <taxon>Sar</taxon>
        <taxon>Stramenopiles</taxon>
        <taxon>Oomycota</taxon>
        <taxon>Saprolegniomycetes</taxon>
        <taxon>Saprolegniales</taxon>
        <taxon>Verrucalvaceae</taxon>
        <taxon>Aphanomyces</taxon>
    </lineage>
</organism>
<dbReference type="InterPro" id="IPR055380">
    <property type="entry name" value="BBS2_hp_dom"/>
</dbReference>
<dbReference type="GO" id="GO:0031514">
    <property type="term" value="C:motile cilium"/>
    <property type="evidence" value="ECO:0007669"/>
    <property type="project" value="TreeGrafter"/>
</dbReference>
<dbReference type="VEuPathDB" id="FungiDB:H257_02312"/>
<dbReference type="Pfam" id="PF23353">
    <property type="entry name" value="BBS2_hp"/>
    <property type="match status" value="1"/>
</dbReference>
<sequence length="242" mass="26835">MSSDMIMTVRGAVAASAIKPGGILVHQRVLQKETTVVDMDIAAEDLMELREHPAEKGNLVLSNETRAYRELERLSLVQSNCVVDIHGRDERDVVRLKRMSEQLDLHILASTSLDDTTTSTDVSALAHQLVLDLQYGMDNTTIQASVIYQRTSLSPANPTILRAIAQLFTLNNQLLGEYTKRATNHQALLDALKDVNGMIQLAARLRHGQPKSAVILACRKAIKANNIHALFYIVKTGREESR</sequence>
<accession>A0A418BYX5</accession>
<dbReference type="Proteomes" id="UP000283543">
    <property type="component" value="Unassembled WGS sequence"/>
</dbReference>
<dbReference type="InterPro" id="IPR016616">
    <property type="entry name" value="Bardet-Biedl_syndrome_2_prot"/>
</dbReference>
<evidence type="ECO:0000259" key="1">
    <source>
        <dbReference type="Pfam" id="PF23351"/>
    </source>
</evidence>
<evidence type="ECO:0000313" key="4">
    <source>
        <dbReference type="Proteomes" id="UP000283543"/>
    </source>
</evidence>
<proteinExistence type="predicted"/>
<name>A0A418BYX5_APHAT</name>
<dbReference type="PANTHER" id="PTHR32465:SF0">
    <property type="entry name" value="BARDET-BIEDL SYNDROME 2 PROTEIN"/>
    <property type="match status" value="1"/>
</dbReference>